<feature type="signal peptide" evidence="1">
    <location>
        <begin position="1"/>
        <end position="29"/>
    </location>
</feature>
<dbReference type="InterPro" id="IPR043426">
    <property type="entry name" value="MltB-like"/>
</dbReference>
<dbReference type="EMBL" id="JARWAO010000003">
    <property type="protein sequence ID" value="MDR5895960.1"/>
    <property type="molecule type" value="Genomic_DNA"/>
</dbReference>
<dbReference type="RefSeq" id="WP_251589889.1">
    <property type="nucleotide sequence ID" value="NZ_JAMLJI010000001.1"/>
</dbReference>
<gene>
    <name evidence="3" type="primary">mltB</name>
    <name evidence="3" type="ORF">QC825_07750</name>
</gene>
<accession>A0ABU1GVV9</accession>
<dbReference type="InterPro" id="IPR011757">
    <property type="entry name" value="Lytic_transglycosylase_MltB"/>
</dbReference>
<protein>
    <submittedName>
        <fullName evidence="3">Lytic murein transglycosylase B</fullName>
    </submittedName>
</protein>
<dbReference type="CDD" id="cd13399">
    <property type="entry name" value="Slt35-like"/>
    <property type="match status" value="1"/>
</dbReference>
<reference evidence="3 4" key="1">
    <citation type="submission" date="2023-04" db="EMBL/GenBank/DDBJ databases">
        <title>A long-awaited taxogenomic arrangement of the family Halomonadaceae.</title>
        <authorList>
            <person name="De La Haba R."/>
            <person name="Chuvochina M."/>
            <person name="Wittouck S."/>
            <person name="Arahal D.R."/>
            <person name="Sanchez-Porro C."/>
            <person name="Hugenholtz P."/>
            <person name="Ventosa A."/>
        </authorList>
    </citation>
    <scope>NUCLEOTIDE SEQUENCE [LARGE SCALE GENOMIC DNA]</scope>
    <source>
        <strain evidence="3 4">DSM 22428</strain>
    </source>
</reference>
<dbReference type="InterPro" id="IPR031304">
    <property type="entry name" value="SLT_2"/>
</dbReference>
<dbReference type="Gene3D" id="1.10.530.10">
    <property type="match status" value="1"/>
</dbReference>
<dbReference type="Pfam" id="PF13406">
    <property type="entry name" value="SLT_2"/>
    <property type="match status" value="1"/>
</dbReference>
<keyword evidence="4" id="KW-1185">Reference proteome</keyword>
<evidence type="ECO:0000259" key="2">
    <source>
        <dbReference type="Pfam" id="PF13406"/>
    </source>
</evidence>
<dbReference type="PANTHER" id="PTHR30163:SF9">
    <property type="entry name" value="MEMBRANE-BOUND LYTIC MUREIN TRANSGLYCOSYLASE B"/>
    <property type="match status" value="1"/>
</dbReference>
<evidence type="ECO:0000313" key="4">
    <source>
        <dbReference type="Proteomes" id="UP001269375"/>
    </source>
</evidence>
<sequence>MTLRGVIGKKLAIACVLGALGTNASLATAAGEFDPADNADVRKMVDELSQQGYTRSTLNAIMAKASHQQSIINAMNRPAERHLRWDEYRNIFIQPKRARLGAEFIRTHREAMDKAEREYGVPPEIIAAIIGVETNYGGNKGSYRVLDALSTLAFDYPKRATFFRKELISYLQITLAQGLDPAEMKGSYAGAMGYPQFMPSSYQAYAVDFNGDGIKDLWDEPEDAIGSVANYFAKHHWRKGAPIYVEANGPADKPENIDFNNVRNGGLNTSIQALESAGVTAAGNLPSDAMVLPMALDFEDGHYRYVLGMHNFYVITRYNHSHMYGMAVATLAEQIKAVLAQES</sequence>
<dbReference type="InterPro" id="IPR023346">
    <property type="entry name" value="Lysozyme-like_dom_sf"/>
</dbReference>
<dbReference type="Proteomes" id="UP001269375">
    <property type="component" value="Unassembled WGS sequence"/>
</dbReference>
<name>A0ABU1GVV9_9GAMM</name>
<feature type="chain" id="PRO_5045134794" evidence="1">
    <location>
        <begin position="30"/>
        <end position="343"/>
    </location>
</feature>
<keyword evidence="1" id="KW-0732">Signal</keyword>
<evidence type="ECO:0000256" key="1">
    <source>
        <dbReference type="SAM" id="SignalP"/>
    </source>
</evidence>
<dbReference type="NCBIfam" id="TIGR02282">
    <property type="entry name" value="MltB"/>
    <property type="match status" value="1"/>
</dbReference>
<dbReference type="PANTHER" id="PTHR30163">
    <property type="entry name" value="MEMBRANE-BOUND LYTIC MUREIN TRANSGLYCOSYLASE B"/>
    <property type="match status" value="1"/>
</dbReference>
<organism evidence="3 4">
    <name type="scientific">Larsenimonas suaedae</name>
    <dbReference type="NCBI Taxonomy" id="1851019"/>
    <lineage>
        <taxon>Bacteria</taxon>
        <taxon>Pseudomonadati</taxon>
        <taxon>Pseudomonadota</taxon>
        <taxon>Gammaproteobacteria</taxon>
        <taxon>Oceanospirillales</taxon>
        <taxon>Halomonadaceae</taxon>
        <taxon>Larsenimonas</taxon>
    </lineage>
</organism>
<feature type="domain" description="Transglycosylase SLT" evidence="2">
    <location>
        <begin position="38"/>
        <end position="333"/>
    </location>
</feature>
<comment type="caution">
    <text evidence="3">The sequence shown here is derived from an EMBL/GenBank/DDBJ whole genome shotgun (WGS) entry which is preliminary data.</text>
</comment>
<evidence type="ECO:0000313" key="3">
    <source>
        <dbReference type="EMBL" id="MDR5895960.1"/>
    </source>
</evidence>
<dbReference type="Gene3D" id="1.10.8.350">
    <property type="entry name" value="Bacterial muramidase"/>
    <property type="match status" value="1"/>
</dbReference>
<proteinExistence type="predicted"/>
<dbReference type="SUPFAM" id="SSF53955">
    <property type="entry name" value="Lysozyme-like"/>
    <property type="match status" value="1"/>
</dbReference>